<evidence type="ECO:0000313" key="2">
    <source>
        <dbReference type="Proteomes" id="UP000054988"/>
    </source>
</evidence>
<organism evidence="1 2">
    <name type="scientific">Moniliophthora roreri</name>
    <name type="common">Frosty pod rot fungus</name>
    <name type="synonym">Monilia roreri</name>
    <dbReference type="NCBI Taxonomy" id="221103"/>
    <lineage>
        <taxon>Eukaryota</taxon>
        <taxon>Fungi</taxon>
        <taxon>Dikarya</taxon>
        <taxon>Basidiomycota</taxon>
        <taxon>Agaricomycotina</taxon>
        <taxon>Agaricomycetes</taxon>
        <taxon>Agaricomycetidae</taxon>
        <taxon>Agaricales</taxon>
        <taxon>Marasmiineae</taxon>
        <taxon>Marasmiaceae</taxon>
        <taxon>Moniliophthora</taxon>
    </lineage>
</organism>
<comment type="caution">
    <text evidence="1">The sequence shown here is derived from an EMBL/GenBank/DDBJ whole genome shotgun (WGS) entry which is preliminary data.</text>
</comment>
<proteinExistence type="predicted"/>
<dbReference type="AlphaFoldDB" id="A0A0W0EWT8"/>
<dbReference type="EMBL" id="LATX01002471">
    <property type="protein sequence ID" value="KTB28511.1"/>
    <property type="molecule type" value="Genomic_DNA"/>
</dbReference>
<reference evidence="1 2" key="1">
    <citation type="submission" date="2015-12" db="EMBL/GenBank/DDBJ databases">
        <title>Draft genome sequence of Moniliophthora roreri, the causal agent of frosty pod rot of cacao.</title>
        <authorList>
            <person name="Aime M.C."/>
            <person name="Diaz-Valderrama J.R."/>
            <person name="Kijpornyongpan T."/>
            <person name="Phillips-Mora W."/>
        </authorList>
    </citation>
    <scope>NUCLEOTIDE SEQUENCE [LARGE SCALE GENOMIC DNA]</scope>
    <source>
        <strain evidence="1 2">MCA 2952</strain>
    </source>
</reference>
<name>A0A0W0EWT8_MONRR</name>
<sequence length="204" mass="22025">MAQLCIISDISGIPEDEVKETVVDSTNTLAFIDQLSILVLGMYEGGLKTCGYSLDVVDYLSGLNENEGLTIDGERALEPTEDNLWDYNASALDLVTFPNVIIILDSSSPLAAFRNTLVLNEDETDKGASTFPPPDPSEPAEFPITLKAAFESSLHEDQRKSACKGFDPDEQLGTSSPSPYLCIVTAKIIYFGARNSFGLFGNGV</sequence>
<dbReference type="Proteomes" id="UP000054988">
    <property type="component" value="Unassembled WGS sequence"/>
</dbReference>
<gene>
    <name evidence="1" type="ORF">WG66_18912</name>
</gene>
<evidence type="ECO:0000313" key="1">
    <source>
        <dbReference type="EMBL" id="KTB28511.1"/>
    </source>
</evidence>
<protein>
    <submittedName>
        <fullName evidence="1">Uncharacterized protein</fullName>
    </submittedName>
</protein>
<accession>A0A0W0EWT8</accession>